<sequence length="766" mass="86087" precursor="true">MNPHPIPQSAFYALLLMFAMSCPPADAQNRGSAPHLAYVFPAGCERGMTCEVVVGGQFLKDVGEVYVSGKGVKAEIVRWYRPLTAGEYNNLNMKFRETRERLMGQAVLRGRNSNPTDEEIAEAAGITEAQLREMEIYRSRDRDPKRQPNDQLEEQVTLRITASLEAAVGKRELRFLSDNTISNPIWFHVDRWIEMRESEPNDRVATEVTGRFPLVINGQIMPGDVDRFRMEADQGMKLVVQVAARDVIPYLADAVPGWFQAVVRMMDESGDEVSFADSFYYRQDPLLYFEVPRDGRYTLEIRDALYRGREDFVYRITVGEIPFVTSVFPLGARVESESKIQLRGWNLTRTEQTIRTMSRQQYRPQRWYSSIQGDHAVRFPLQIDHWPEVMEEATNDDRETAQEISTRMTVNGRIDEPGDKDVYRINATGRIIAEIHARRLGSPLDSMLTLTDAQGNEVAFNDDYKDLSQAMLTHHADSHLEAAVGSRSDYYLTVTDAQGNGGPDFGYRLHLRPPQADYQLRVVPSTIIARAGQVVPISVFALRKDGFDQDIELSLVDPPPGFRLDGGVIPGTSDQIRMTLTVPQTPGETAVTLQMEGSAPRRLRSRAKIVRPAIPAENMMQAFIWYHLVPVEHWNVMVSGRPGAGMPLKIAMPEDGIELPRDGAFLLRALIHSQRTPVDQLHVELVEAPDGITASIIPDAVGGAAIKFEVSAEKIQPGVRGNLLLSVYKEFTPEPTEDDPAPKTRRTEYGFLPAMPFEVTSQRGSR</sequence>
<feature type="chain" id="PRO_5021835315" description="Subtilase-type serine protease" evidence="1">
    <location>
        <begin position="28"/>
        <end position="766"/>
    </location>
</feature>
<evidence type="ECO:0000313" key="2">
    <source>
        <dbReference type="EMBL" id="QDV41681.1"/>
    </source>
</evidence>
<evidence type="ECO:0008006" key="4">
    <source>
        <dbReference type="Google" id="ProtNLM"/>
    </source>
</evidence>
<dbReference type="Proteomes" id="UP000319004">
    <property type="component" value="Chromosome"/>
</dbReference>
<dbReference type="AlphaFoldDB" id="A0A518HLF1"/>
<dbReference type="Gene3D" id="2.60.120.380">
    <property type="match status" value="2"/>
</dbReference>
<dbReference type="KEGG" id="snep:Enr13x_15240"/>
<dbReference type="RefSeq" id="WP_145385367.1">
    <property type="nucleotide sequence ID" value="NZ_CP037423.1"/>
</dbReference>
<name>A0A518HLF1_9BACT</name>
<gene>
    <name evidence="2" type="ORF">Enr13x_15240</name>
</gene>
<proteinExistence type="predicted"/>
<keyword evidence="3" id="KW-1185">Reference proteome</keyword>
<organism evidence="2 3">
    <name type="scientific">Stieleria neptunia</name>
    <dbReference type="NCBI Taxonomy" id="2527979"/>
    <lineage>
        <taxon>Bacteria</taxon>
        <taxon>Pseudomonadati</taxon>
        <taxon>Planctomycetota</taxon>
        <taxon>Planctomycetia</taxon>
        <taxon>Pirellulales</taxon>
        <taxon>Pirellulaceae</taxon>
        <taxon>Stieleria</taxon>
    </lineage>
</organism>
<protein>
    <recommendedName>
        <fullName evidence="4">Subtilase-type serine protease</fullName>
    </recommendedName>
</protein>
<keyword evidence="1" id="KW-0732">Signal</keyword>
<dbReference type="OrthoDB" id="235850at2"/>
<reference evidence="2 3" key="1">
    <citation type="submission" date="2019-03" db="EMBL/GenBank/DDBJ databases">
        <title>Deep-cultivation of Planctomycetes and their phenomic and genomic characterization uncovers novel biology.</title>
        <authorList>
            <person name="Wiegand S."/>
            <person name="Jogler M."/>
            <person name="Boedeker C."/>
            <person name="Pinto D."/>
            <person name="Vollmers J."/>
            <person name="Rivas-Marin E."/>
            <person name="Kohn T."/>
            <person name="Peeters S.H."/>
            <person name="Heuer A."/>
            <person name="Rast P."/>
            <person name="Oberbeckmann S."/>
            <person name="Bunk B."/>
            <person name="Jeske O."/>
            <person name="Meyerdierks A."/>
            <person name="Storesund J.E."/>
            <person name="Kallscheuer N."/>
            <person name="Luecker S."/>
            <person name="Lage O.M."/>
            <person name="Pohl T."/>
            <person name="Merkel B.J."/>
            <person name="Hornburger P."/>
            <person name="Mueller R.-W."/>
            <person name="Bruemmer F."/>
            <person name="Labrenz M."/>
            <person name="Spormann A.M."/>
            <person name="Op den Camp H."/>
            <person name="Overmann J."/>
            <person name="Amann R."/>
            <person name="Jetten M.S.M."/>
            <person name="Mascher T."/>
            <person name="Medema M.H."/>
            <person name="Devos D.P."/>
            <person name="Kaster A.-K."/>
            <person name="Ovreas L."/>
            <person name="Rohde M."/>
            <person name="Galperin M.Y."/>
            <person name="Jogler C."/>
        </authorList>
    </citation>
    <scope>NUCLEOTIDE SEQUENCE [LARGE SCALE GENOMIC DNA]</scope>
    <source>
        <strain evidence="2 3">Enr13</strain>
    </source>
</reference>
<dbReference type="EMBL" id="CP037423">
    <property type="protein sequence ID" value="QDV41681.1"/>
    <property type="molecule type" value="Genomic_DNA"/>
</dbReference>
<accession>A0A518HLF1</accession>
<evidence type="ECO:0000313" key="3">
    <source>
        <dbReference type="Proteomes" id="UP000319004"/>
    </source>
</evidence>
<feature type="signal peptide" evidence="1">
    <location>
        <begin position="1"/>
        <end position="27"/>
    </location>
</feature>
<evidence type="ECO:0000256" key="1">
    <source>
        <dbReference type="SAM" id="SignalP"/>
    </source>
</evidence>